<organism evidence="2 3">
    <name type="scientific">Fonsecaea erecta</name>
    <dbReference type="NCBI Taxonomy" id="1367422"/>
    <lineage>
        <taxon>Eukaryota</taxon>
        <taxon>Fungi</taxon>
        <taxon>Dikarya</taxon>
        <taxon>Ascomycota</taxon>
        <taxon>Pezizomycotina</taxon>
        <taxon>Eurotiomycetes</taxon>
        <taxon>Chaetothyriomycetidae</taxon>
        <taxon>Chaetothyriales</taxon>
        <taxon>Herpotrichiellaceae</taxon>
        <taxon>Fonsecaea</taxon>
    </lineage>
</organism>
<keyword evidence="3" id="KW-1185">Reference proteome</keyword>
<dbReference type="RefSeq" id="XP_018689009.1">
    <property type="nucleotide sequence ID" value="XM_018841300.1"/>
</dbReference>
<gene>
    <name evidence="2" type="ORF">AYL99_09794</name>
</gene>
<dbReference type="STRING" id="1367422.A0A178Z7G3"/>
<evidence type="ECO:0000256" key="1">
    <source>
        <dbReference type="SAM" id="MobiDB-lite"/>
    </source>
</evidence>
<feature type="compositionally biased region" description="Polar residues" evidence="1">
    <location>
        <begin position="33"/>
        <end position="43"/>
    </location>
</feature>
<dbReference type="EMBL" id="LVYI01000010">
    <property type="protein sequence ID" value="OAP55642.1"/>
    <property type="molecule type" value="Genomic_DNA"/>
</dbReference>
<evidence type="ECO:0000313" key="3">
    <source>
        <dbReference type="Proteomes" id="UP000078343"/>
    </source>
</evidence>
<dbReference type="GeneID" id="30013962"/>
<evidence type="ECO:0000313" key="2">
    <source>
        <dbReference type="EMBL" id="OAP55642.1"/>
    </source>
</evidence>
<name>A0A178Z7G3_9EURO</name>
<dbReference type="AlphaFoldDB" id="A0A178Z7G3"/>
<feature type="region of interest" description="Disordered" evidence="1">
    <location>
        <begin position="1"/>
        <end position="57"/>
    </location>
</feature>
<sequence>MSESRCPGDPPDSPVRGVLLRNRFGSEAETESSDPNKSSTQPVANDVPPALTDTSLGDQALAATRREAVQTMRKIRGSFSDHDAANPFYMEVPLTFEAYKAIKSSTTVSKYFRKCRTQYFAQKQVFVVMSQPGDLHSYFITMLSDEIERQMQHYRENGTFVVSKFVKETARDTDFEVELPASQTGRTTLHLDLNFRHHNRSQPRVIIQVATTQPAELLGDIAEAAIMETKGEAVLVIGVKLSYPNSKRATISVWRSDWLSSQTKLGVSVKTIVNCQEFIRDDGSLNLSCEGIHLNLPDLVGRWIMPRCMIVNVSALDLGRYAEESRLRDEFRQKQKAERNAELNQKCFEAAEPSEQPETKVRKEGRRVRFVEVLDDSKFDDAAYPDDESEP</sequence>
<comment type="caution">
    <text evidence="2">The sequence shown here is derived from an EMBL/GenBank/DDBJ whole genome shotgun (WGS) entry which is preliminary data.</text>
</comment>
<dbReference type="OrthoDB" id="3485856at2759"/>
<dbReference type="Proteomes" id="UP000078343">
    <property type="component" value="Unassembled WGS sequence"/>
</dbReference>
<protein>
    <submittedName>
        <fullName evidence="2">Uncharacterized protein</fullName>
    </submittedName>
</protein>
<reference evidence="2 3" key="1">
    <citation type="submission" date="2016-04" db="EMBL/GenBank/DDBJ databases">
        <title>Draft genome of Fonsecaea erecta CBS 125763.</title>
        <authorList>
            <person name="Weiss V.A."/>
            <person name="Vicente V.A."/>
            <person name="Raittz R.T."/>
            <person name="Moreno L.F."/>
            <person name="De Souza E.M."/>
            <person name="Pedrosa F.O."/>
            <person name="Steffens M.B."/>
            <person name="Faoro H."/>
            <person name="Tadra-Sfeir M.Z."/>
            <person name="Najafzadeh M.J."/>
            <person name="Felipe M.S."/>
            <person name="Teixeira M."/>
            <person name="Sun J."/>
            <person name="Xi L."/>
            <person name="Gomes R."/>
            <person name="De Azevedo C.M."/>
            <person name="Salgado C.G."/>
            <person name="Da Silva M.B."/>
            <person name="Nascimento M.F."/>
            <person name="Queiroz-Telles F."/>
            <person name="Attili D.S."/>
            <person name="Gorbushina A."/>
        </authorList>
    </citation>
    <scope>NUCLEOTIDE SEQUENCE [LARGE SCALE GENOMIC DNA]</scope>
    <source>
        <strain evidence="2 3">CBS 125763</strain>
    </source>
</reference>
<accession>A0A178Z7G3</accession>
<proteinExistence type="predicted"/>